<protein>
    <submittedName>
        <fullName evidence="1">Uncharacterized protein</fullName>
    </submittedName>
</protein>
<dbReference type="EMBL" id="JBEPCV010000012">
    <property type="protein sequence ID" value="MER6905082.1"/>
    <property type="molecule type" value="Genomic_DNA"/>
</dbReference>
<accession>A0ABV1VF08</accession>
<sequence length="86" mass="8178">MQASGPGDLDDVADGDGADVVGPGLAVVVRALVVADLEGGIGGFLAAADAVAGVEDQAQGAVVVAGGGGERVVGLVASKLSSWVFM</sequence>
<keyword evidence="2" id="KW-1185">Reference proteome</keyword>
<name>A0ABV1VF08_9ACTN</name>
<comment type="caution">
    <text evidence="1">The sequence shown here is derived from an EMBL/GenBank/DDBJ whole genome shotgun (WGS) entry which is preliminary data.</text>
</comment>
<evidence type="ECO:0000313" key="2">
    <source>
        <dbReference type="Proteomes" id="UP001490330"/>
    </source>
</evidence>
<proteinExistence type="predicted"/>
<gene>
    <name evidence="1" type="ORF">ABT322_15135</name>
</gene>
<reference evidence="1 2" key="1">
    <citation type="submission" date="2024-06" db="EMBL/GenBank/DDBJ databases">
        <title>The Natural Products Discovery Center: Release of the First 8490 Sequenced Strains for Exploring Actinobacteria Biosynthetic Diversity.</title>
        <authorList>
            <person name="Kalkreuter E."/>
            <person name="Kautsar S.A."/>
            <person name="Yang D."/>
            <person name="Bader C.D."/>
            <person name="Teijaro C.N."/>
            <person name="Fluegel L."/>
            <person name="Davis C.M."/>
            <person name="Simpson J.R."/>
            <person name="Lauterbach L."/>
            <person name="Steele A.D."/>
            <person name="Gui C."/>
            <person name="Meng S."/>
            <person name="Li G."/>
            <person name="Viehrig K."/>
            <person name="Ye F."/>
            <person name="Su P."/>
            <person name="Kiefer A.F."/>
            <person name="Nichols A."/>
            <person name="Cepeda A.J."/>
            <person name="Yan W."/>
            <person name="Fan B."/>
            <person name="Jiang Y."/>
            <person name="Adhikari A."/>
            <person name="Zheng C.-J."/>
            <person name="Schuster L."/>
            <person name="Cowan T.M."/>
            <person name="Smanski M.J."/>
            <person name="Chevrette M.G."/>
            <person name="De Carvalho L.P.S."/>
            <person name="Shen B."/>
        </authorList>
    </citation>
    <scope>NUCLEOTIDE SEQUENCE [LARGE SCALE GENOMIC DNA]</scope>
    <source>
        <strain evidence="1 2">NPDC000632</strain>
    </source>
</reference>
<dbReference type="RefSeq" id="WP_350716779.1">
    <property type="nucleotide sequence ID" value="NZ_JBEPCO010000005.1"/>
</dbReference>
<organism evidence="1 2">
    <name type="scientific">Streptomyces flaveolus</name>
    <dbReference type="NCBI Taxonomy" id="67297"/>
    <lineage>
        <taxon>Bacteria</taxon>
        <taxon>Bacillati</taxon>
        <taxon>Actinomycetota</taxon>
        <taxon>Actinomycetes</taxon>
        <taxon>Kitasatosporales</taxon>
        <taxon>Streptomycetaceae</taxon>
        <taxon>Streptomyces</taxon>
    </lineage>
</organism>
<evidence type="ECO:0000313" key="1">
    <source>
        <dbReference type="EMBL" id="MER6905082.1"/>
    </source>
</evidence>
<dbReference type="Proteomes" id="UP001490330">
    <property type="component" value="Unassembled WGS sequence"/>
</dbReference>